<sequence>MRAAELRERRILDRESRLARLASTRESSLASSVPPGTPGSTADDAGGIARRSARKRKAAEQEEERWYFDCGCGVHGDNLDDGTPIIACGRCNIWQHILCLAAQDPTHDDSDEINIARWESTDFVCSRCLQKENRGDEPTPDPPMRTKFRISFKAGGPDGAGGHVSVRVEGEPESDEGAVQGSEEPPSVAGDEGEGASYSVNGSAVHAQIGAALATPPFHHTDPLPPAPPPPAHHPTPPQPISHSPSSLPPAPVHPPLPANGY</sequence>
<name>A0A4P9WBT0_9FUNG</name>
<proteinExistence type="predicted"/>
<evidence type="ECO:0000256" key="3">
    <source>
        <dbReference type="ARBA" id="ARBA00022833"/>
    </source>
</evidence>
<evidence type="ECO:0000313" key="6">
    <source>
        <dbReference type="Proteomes" id="UP000269721"/>
    </source>
</evidence>
<protein>
    <recommendedName>
        <fullName evidence="7">Zinc finger PHD-type domain-containing protein</fullName>
    </recommendedName>
</protein>
<feature type="region of interest" description="Disordered" evidence="4">
    <location>
        <begin position="22"/>
        <end position="56"/>
    </location>
</feature>
<dbReference type="InterPro" id="IPR011011">
    <property type="entry name" value="Znf_FYVE_PHD"/>
</dbReference>
<reference evidence="6" key="1">
    <citation type="journal article" date="2018" name="Nat. Microbiol.">
        <title>Leveraging single-cell genomics to expand the fungal tree of life.</title>
        <authorList>
            <person name="Ahrendt S.R."/>
            <person name="Quandt C.A."/>
            <person name="Ciobanu D."/>
            <person name="Clum A."/>
            <person name="Salamov A."/>
            <person name="Andreopoulos B."/>
            <person name="Cheng J.F."/>
            <person name="Woyke T."/>
            <person name="Pelin A."/>
            <person name="Henrissat B."/>
            <person name="Reynolds N.K."/>
            <person name="Benny G.L."/>
            <person name="Smith M.E."/>
            <person name="James T.Y."/>
            <person name="Grigoriev I.V."/>
        </authorList>
    </citation>
    <scope>NUCLEOTIDE SEQUENCE [LARGE SCALE GENOMIC DNA]</scope>
</reference>
<keyword evidence="1" id="KW-0479">Metal-binding</keyword>
<keyword evidence="2" id="KW-0863">Zinc-finger</keyword>
<evidence type="ECO:0000256" key="4">
    <source>
        <dbReference type="SAM" id="MobiDB-lite"/>
    </source>
</evidence>
<dbReference type="InterPro" id="IPR013083">
    <property type="entry name" value="Znf_RING/FYVE/PHD"/>
</dbReference>
<dbReference type="GO" id="GO:0008270">
    <property type="term" value="F:zinc ion binding"/>
    <property type="evidence" value="ECO:0007669"/>
    <property type="project" value="UniProtKB-KW"/>
</dbReference>
<feature type="region of interest" description="Disordered" evidence="4">
    <location>
        <begin position="131"/>
        <end position="262"/>
    </location>
</feature>
<organism evidence="5 6">
    <name type="scientific">Blyttiomyces helicus</name>
    <dbReference type="NCBI Taxonomy" id="388810"/>
    <lineage>
        <taxon>Eukaryota</taxon>
        <taxon>Fungi</taxon>
        <taxon>Fungi incertae sedis</taxon>
        <taxon>Chytridiomycota</taxon>
        <taxon>Chytridiomycota incertae sedis</taxon>
        <taxon>Chytridiomycetes</taxon>
        <taxon>Chytridiomycetes incertae sedis</taxon>
        <taxon>Blyttiomyces</taxon>
    </lineage>
</organism>
<dbReference type="AlphaFoldDB" id="A0A4P9WBT0"/>
<dbReference type="PROSITE" id="PS01359">
    <property type="entry name" value="ZF_PHD_1"/>
    <property type="match status" value="1"/>
</dbReference>
<feature type="compositionally biased region" description="Pro residues" evidence="4">
    <location>
        <begin position="223"/>
        <end position="240"/>
    </location>
</feature>
<dbReference type="OrthoDB" id="303107at2759"/>
<evidence type="ECO:0000313" key="5">
    <source>
        <dbReference type="EMBL" id="RKO89023.1"/>
    </source>
</evidence>
<keyword evidence="3" id="KW-0862">Zinc</keyword>
<dbReference type="SUPFAM" id="SSF57903">
    <property type="entry name" value="FYVE/PHD zinc finger"/>
    <property type="match status" value="1"/>
</dbReference>
<dbReference type="InterPro" id="IPR019786">
    <property type="entry name" value="Zinc_finger_PHD-type_CS"/>
</dbReference>
<gene>
    <name evidence="5" type="ORF">BDK51DRAFT_40072</name>
</gene>
<accession>A0A4P9WBT0</accession>
<evidence type="ECO:0008006" key="7">
    <source>
        <dbReference type="Google" id="ProtNLM"/>
    </source>
</evidence>
<dbReference type="Gene3D" id="3.30.40.10">
    <property type="entry name" value="Zinc/RING finger domain, C3HC4 (zinc finger)"/>
    <property type="match status" value="1"/>
</dbReference>
<evidence type="ECO:0000256" key="2">
    <source>
        <dbReference type="ARBA" id="ARBA00022771"/>
    </source>
</evidence>
<evidence type="ECO:0000256" key="1">
    <source>
        <dbReference type="ARBA" id="ARBA00022723"/>
    </source>
</evidence>
<dbReference type="Proteomes" id="UP000269721">
    <property type="component" value="Unassembled WGS sequence"/>
</dbReference>
<feature type="compositionally biased region" description="Pro residues" evidence="4">
    <location>
        <begin position="247"/>
        <end position="262"/>
    </location>
</feature>
<dbReference type="EMBL" id="KZ996336">
    <property type="protein sequence ID" value="RKO89023.1"/>
    <property type="molecule type" value="Genomic_DNA"/>
</dbReference>
<keyword evidence="6" id="KW-1185">Reference proteome</keyword>